<dbReference type="EMBL" id="FNCG01000004">
    <property type="protein sequence ID" value="SDG67594.1"/>
    <property type="molecule type" value="Genomic_DNA"/>
</dbReference>
<dbReference type="STRING" id="551996.SAMN05192573_104318"/>
<keyword evidence="2" id="KW-1185">Reference proteome</keyword>
<dbReference type="RefSeq" id="WP_091165818.1">
    <property type="nucleotide sequence ID" value="NZ_FNCG01000004.1"/>
</dbReference>
<sequence length="134" mass="15830">MQKDFILREIEKIVYSISKLAGFKNAANPEAFIQHADQMLQDEYDLKLNDLLELSIEDFDILLNERNYSPEKLDALAQLLYMYYEPFAANDETLAALQKIISIFNRLEKNHNRASFENINKRNAIYQFLQNNYE</sequence>
<reference evidence="2" key="1">
    <citation type="submission" date="2016-10" db="EMBL/GenBank/DDBJ databases">
        <authorList>
            <person name="Varghese N."/>
            <person name="Submissions S."/>
        </authorList>
    </citation>
    <scope>NUCLEOTIDE SEQUENCE [LARGE SCALE GENOMIC DNA]</scope>
    <source>
        <strain evidence="2">Gh-67</strain>
    </source>
</reference>
<name>A0A1G7W6I7_9SPHI</name>
<organism evidence="1 2">
    <name type="scientific">Mucilaginibacter gossypii</name>
    <dbReference type="NCBI Taxonomy" id="551996"/>
    <lineage>
        <taxon>Bacteria</taxon>
        <taxon>Pseudomonadati</taxon>
        <taxon>Bacteroidota</taxon>
        <taxon>Sphingobacteriia</taxon>
        <taxon>Sphingobacteriales</taxon>
        <taxon>Sphingobacteriaceae</taxon>
        <taxon>Mucilaginibacter</taxon>
    </lineage>
</organism>
<dbReference type="Proteomes" id="UP000199705">
    <property type="component" value="Unassembled WGS sequence"/>
</dbReference>
<accession>A0A1G7W6I7</accession>
<evidence type="ECO:0000313" key="1">
    <source>
        <dbReference type="EMBL" id="SDG67594.1"/>
    </source>
</evidence>
<dbReference type="AlphaFoldDB" id="A0A1G7W6I7"/>
<protein>
    <submittedName>
        <fullName evidence="1">Uncharacterized protein</fullName>
    </submittedName>
</protein>
<gene>
    <name evidence="1" type="ORF">SAMN05192573_104318</name>
</gene>
<proteinExistence type="predicted"/>
<evidence type="ECO:0000313" key="2">
    <source>
        <dbReference type="Proteomes" id="UP000199705"/>
    </source>
</evidence>